<organism evidence="1 2">
    <name type="scientific">Trichonephila clavipes</name>
    <name type="common">Golden silk orbweaver</name>
    <name type="synonym">Nephila clavipes</name>
    <dbReference type="NCBI Taxonomy" id="2585209"/>
    <lineage>
        <taxon>Eukaryota</taxon>
        <taxon>Metazoa</taxon>
        <taxon>Ecdysozoa</taxon>
        <taxon>Arthropoda</taxon>
        <taxon>Chelicerata</taxon>
        <taxon>Arachnida</taxon>
        <taxon>Araneae</taxon>
        <taxon>Araneomorphae</taxon>
        <taxon>Entelegynae</taxon>
        <taxon>Araneoidea</taxon>
        <taxon>Nephilidae</taxon>
        <taxon>Trichonephila</taxon>
    </lineage>
</organism>
<evidence type="ECO:0000313" key="2">
    <source>
        <dbReference type="Proteomes" id="UP000887159"/>
    </source>
</evidence>
<dbReference type="EMBL" id="BMAU01021244">
    <property type="protein sequence ID" value="GFY04548.1"/>
    <property type="molecule type" value="Genomic_DNA"/>
</dbReference>
<dbReference type="AlphaFoldDB" id="A0A8X6SCM2"/>
<reference evidence="1" key="1">
    <citation type="submission" date="2020-08" db="EMBL/GenBank/DDBJ databases">
        <title>Multicomponent nature underlies the extraordinary mechanical properties of spider dragline silk.</title>
        <authorList>
            <person name="Kono N."/>
            <person name="Nakamura H."/>
            <person name="Mori M."/>
            <person name="Yoshida Y."/>
            <person name="Ohtoshi R."/>
            <person name="Malay A.D."/>
            <person name="Moran D.A.P."/>
            <person name="Tomita M."/>
            <person name="Numata K."/>
            <person name="Arakawa K."/>
        </authorList>
    </citation>
    <scope>NUCLEOTIDE SEQUENCE</scope>
</reference>
<name>A0A8X6SCM2_TRICX</name>
<evidence type="ECO:0000313" key="1">
    <source>
        <dbReference type="EMBL" id="GFY04548.1"/>
    </source>
</evidence>
<sequence length="72" mass="8568">MWYSEHLQKELTKTFIRGQKKMKRGNFDWSVSNDDIACIKRKDKRIVHILATLDEATKSCEIERKEKDGKKI</sequence>
<keyword evidence="2" id="KW-1185">Reference proteome</keyword>
<proteinExistence type="predicted"/>
<comment type="caution">
    <text evidence="1">The sequence shown here is derived from an EMBL/GenBank/DDBJ whole genome shotgun (WGS) entry which is preliminary data.</text>
</comment>
<gene>
    <name evidence="1" type="ORF">TNCV_4416331</name>
</gene>
<protein>
    <submittedName>
        <fullName evidence="1">Uncharacterized protein</fullName>
    </submittedName>
</protein>
<accession>A0A8X6SCM2</accession>
<dbReference type="Proteomes" id="UP000887159">
    <property type="component" value="Unassembled WGS sequence"/>
</dbReference>